<evidence type="ECO:0000256" key="1">
    <source>
        <dbReference type="ARBA" id="ARBA00022898"/>
    </source>
</evidence>
<dbReference type="CDD" id="cd00635">
    <property type="entry name" value="PLPDE_III_YBL036c_like"/>
    <property type="match status" value="1"/>
</dbReference>
<proteinExistence type="inferred from homology"/>
<dbReference type="Gene3D" id="3.20.20.10">
    <property type="entry name" value="Alanine racemase"/>
    <property type="match status" value="1"/>
</dbReference>
<dbReference type="GO" id="GO:0030170">
    <property type="term" value="F:pyridoxal phosphate binding"/>
    <property type="evidence" value="ECO:0007669"/>
    <property type="project" value="InterPro"/>
</dbReference>
<dbReference type="SUPFAM" id="SSF51419">
    <property type="entry name" value="PLP-binding barrel"/>
    <property type="match status" value="1"/>
</dbReference>
<evidence type="ECO:0000259" key="2">
    <source>
        <dbReference type="Pfam" id="PF01168"/>
    </source>
</evidence>
<evidence type="ECO:0000313" key="3">
    <source>
        <dbReference type="EMBL" id="VAX22665.1"/>
    </source>
</evidence>
<dbReference type="NCBIfam" id="TIGR00044">
    <property type="entry name" value="YggS family pyridoxal phosphate-dependent enzyme"/>
    <property type="match status" value="1"/>
</dbReference>
<name>A0A3B1CU89_9ZZZZ</name>
<dbReference type="AlphaFoldDB" id="A0A3B1CU89"/>
<gene>
    <name evidence="3" type="ORF">MNBD_NITROSPINAE04-1370</name>
</gene>
<dbReference type="InterPro" id="IPR001608">
    <property type="entry name" value="Ala_racemase_N"/>
</dbReference>
<protein>
    <submittedName>
        <fullName evidence="3">UPF0001 protein YggS</fullName>
    </submittedName>
</protein>
<dbReference type="InterPro" id="IPR011078">
    <property type="entry name" value="PyrdxlP_homeostasis"/>
</dbReference>
<dbReference type="InterPro" id="IPR029066">
    <property type="entry name" value="PLP-binding_barrel"/>
</dbReference>
<feature type="domain" description="Alanine racemase N-terminal" evidence="2">
    <location>
        <begin position="26"/>
        <end position="227"/>
    </location>
</feature>
<sequence length="231" mass="25408">MPTIAENIAETRRRIKLAAMRAGRDPNEIELLVVTKAVDEAKAVEAVEAGVASLGESRVQEARRKYKTIGARAKWHMIGPLQTNKAKYCPGLFTLIHSVDRLDLIRELDRRSRSADVITEILLQVNISGESQKAGCRPEDTAQLLKEASGLLNIKVSGLMTVPPYNEDPEASRPYFKELVSLKNDLDAQGIDRVSLSEMSIGMTGDFEVAVEEGATIVRIGSAIFGKRVYN</sequence>
<dbReference type="Pfam" id="PF01168">
    <property type="entry name" value="Ala_racemase_N"/>
    <property type="match status" value="1"/>
</dbReference>
<organism evidence="3">
    <name type="scientific">hydrothermal vent metagenome</name>
    <dbReference type="NCBI Taxonomy" id="652676"/>
    <lineage>
        <taxon>unclassified sequences</taxon>
        <taxon>metagenomes</taxon>
        <taxon>ecological metagenomes</taxon>
    </lineage>
</organism>
<keyword evidence="1" id="KW-0663">Pyridoxal phosphate</keyword>
<accession>A0A3B1CU89</accession>
<dbReference type="EMBL" id="UOGA01000228">
    <property type="protein sequence ID" value="VAX22665.1"/>
    <property type="molecule type" value="Genomic_DNA"/>
</dbReference>
<dbReference type="PANTHER" id="PTHR10146:SF14">
    <property type="entry name" value="PYRIDOXAL PHOSPHATE HOMEOSTASIS PROTEIN"/>
    <property type="match status" value="1"/>
</dbReference>
<dbReference type="HAMAP" id="MF_02087">
    <property type="entry name" value="PLP_homeostasis"/>
    <property type="match status" value="1"/>
</dbReference>
<dbReference type="PIRSF" id="PIRSF004848">
    <property type="entry name" value="YBL036c_PLPDEIII"/>
    <property type="match status" value="1"/>
</dbReference>
<reference evidence="3" key="1">
    <citation type="submission" date="2018-06" db="EMBL/GenBank/DDBJ databases">
        <authorList>
            <person name="Zhirakovskaya E."/>
        </authorList>
    </citation>
    <scope>NUCLEOTIDE SEQUENCE</scope>
</reference>
<dbReference type="PANTHER" id="PTHR10146">
    <property type="entry name" value="PROLINE SYNTHETASE CO-TRANSCRIBED BACTERIAL HOMOLOG PROTEIN"/>
    <property type="match status" value="1"/>
</dbReference>